<evidence type="ECO:0000256" key="5">
    <source>
        <dbReference type="ARBA" id="ARBA00022692"/>
    </source>
</evidence>
<feature type="transmembrane region" description="Helical" evidence="8">
    <location>
        <begin position="360"/>
        <end position="381"/>
    </location>
</feature>
<dbReference type="Gene3D" id="3.30.2090.10">
    <property type="entry name" value="Multidrug efflux transporter AcrB TolC docking domain, DN and DC subdomains"/>
    <property type="match status" value="2"/>
</dbReference>
<dbReference type="SUPFAM" id="SSF82693">
    <property type="entry name" value="Multidrug efflux transporter AcrB pore domain, PN1, PN2, PC1 and PC2 subdomains"/>
    <property type="match status" value="3"/>
</dbReference>
<dbReference type="RefSeq" id="WP_392396061.1">
    <property type="nucleotide sequence ID" value="NZ_JAURTK010000021.1"/>
</dbReference>
<keyword evidence="3" id="KW-1003">Cell membrane</keyword>
<dbReference type="PRINTS" id="PR00702">
    <property type="entry name" value="ACRIFLAVINRP"/>
</dbReference>
<organism evidence="9 10">
    <name type="scientific">Paraburkholderia caledonica</name>
    <dbReference type="NCBI Taxonomy" id="134536"/>
    <lineage>
        <taxon>Bacteria</taxon>
        <taxon>Pseudomonadati</taxon>
        <taxon>Pseudomonadota</taxon>
        <taxon>Betaproteobacteria</taxon>
        <taxon>Burkholderiales</taxon>
        <taxon>Burkholderiaceae</taxon>
        <taxon>Paraburkholderia</taxon>
    </lineage>
</organism>
<sequence>MNLSRVFIERPIATALLAIAVVAVGLLAYWLLPVSALPEVDYPTIQVFTPYPGASASVVSTTVTAPLERLLGQMQGLSQMHSISSSGASTITLQFALTVRIDIAEQEVQEAINGAATLLPSLLPYPPSYSKINPADPPVLTLGLTSELLPLTDVEDFADTHIVQKLSQISGVGLVSISGGQRRAVRVHVDMAVLNGLNQSLEDVRNSIASSNVNLAKGTLDGRYTAYAIGGNDQLETAASYGDLVLSYRDGAAVTMNSIGRVTTGPEDVQQAAWIDRKPAIIISIQRQPGANVIHVVDDVRALLPKLTASLPPSVQVSVLTDRTETIRASVFDVQVELLTAIVLVSIVVFVFLRSPGATFIPIVCVPVSIVATLAIVYAFGFSLNNLTLMALTIAIGFVVDDAIVVVENITRLIDNGESRYQAAILGARQIGFTIVSLSVALIAVMIPLLFMDDLLGRLFREFAVTLSAAIVVSAVVSLTLTPMMAARVLRVGKRSDEAQQDVVARMSGAYARSLEWILKRQRSVLAGLALATLLTLVCLYFIPKNLFPEQDTGLLEGVAMADPSVSFDQMAFDRDRAVANLLKDPAVDQVSSFVGIDAANSTLNAAKLQIRLRPRPSRSLSSTGVAARLMAAQTGSATTRLFLRPVQDLTFDDQISNSDYRLGLQSADSEQLQLWTTKLVDALRSDQVFSNVESAVDQQGKEIYLDFDRAAQARLGVNQQQIDDTLYDAFGQRQISTIFTQANQYHVVMDVGRTLTSPSAFLYDVFVSGAAGKVMPLAELASARIRDVPLTVQRKDQFRYADVSFNLASHQSLDVALTHVALALRHLRIPVGVSVAFEGATKVFVASLSNELFLIMASVFVVYVTLGVLYESLLHPLTILSTLPSAALGALLSLWIAGLNFDVMGLIGIVLLIGIVMKNAIMMIDFALELERRQQMNAVEAVTRAAALRFRPILMTTMASLFGAVPLACGSGMGAELRHPLGVAIIGGLLLSQLLTLYSTPIVYLLLHGAEKSISRLSGGGS</sequence>
<protein>
    <submittedName>
        <fullName evidence="9">Multidrug efflux pump</fullName>
    </submittedName>
</protein>
<dbReference type="Pfam" id="PF00873">
    <property type="entry name" value="ACR_tran"/>
    <property type="match status" value="1"/>
</dbReference>
<feature type="transmembrane region" description="Helical" evidence="8">
    <location>
        <begin position="982"/>
        <end position="1008"/>
    </location>
</feature>
<evidence type="ECO:0000256" key="3">
    <source>
        <dbReference type="ARBA" id="ARBA00022475"/>
    </source>
</evidence>
<evidence type="ECO:0000256" key="4">
    <source>
        <dbReference type="ARBA" id="ARBA00022519"/>
    </source>
</evidence>
<dbReference type="FunFam" id="3.30.70.1430:FF:000001">
    <property type="entry name" value="Efflux pump membrane transporter"/>
    <property type="match status" value="1"/>
</dbReference>
<proteinExistence type="predicted"/>
<comment type="caution">
    <text evidence="9">The sequence shown here is derived from an EMBL/GenBank/DDBJ whole genome shotgun (WGS) entry which is preliminary data.</text>
</comment>
<dbReference type="GO" id="GO:0042910">
    <property type="term" value="F:xenobiotic transmembrane transporter activity"/>
    <property type="evidence" value="ECO:0007669"/>
    <property type="project" value="TreeGrafter"/>
</dbReference>
<evidence type="ECO:0000256" key="7">
    <source>
        <dbReference type="ARBA" id="ARBA00023136"/>
    </source>
</evidence>
<evidence type="ECO:0000256" key="1">
    <source>
        <dbReference type="ARBA" id="ARBA00004429"/>
    </source>
</evidence>
<feature type="transmembrane region" description="Helical" evidence="8">
    <location>
        <begin position="525"/>
        <end position="543"/>
    </location>
</feature>
<feature type="transmembrane region" description="Helical" evidence="8">
    <location>
        <begin position="463"/>
        <end position="486"/>
    </location>
</feature>
<keyword evidence="7 8" id="KW-0472">Membrane</keyword>
<keyword evidence="2" id="KW-0813">Transport</keyword>
<name>A0AB73IN63_9BURK</name>
<comment type="subcellular location">
    <subcellularLocation>
        <location evidence="1">Cell inner membrane</location>
        <topology evidence="1">Multi-pass membrane protein</topology>
    </subcellularLocation>
</comment>
<dbReference type="Gene3D" id="1.20.1640.10">
    <property type="entry name" value="Multidrug efflux transporter AcrB transmembrane domain"/>
    <property type="match status" value="2"/>
</dbReference>
<dbReference type="PANTHER" id="PTHR32063:SF21">
    <property type="entry name" value="MULTIDRUG RESISTANCE PROTEIN MDTB"/>
    <property type="match status" value="1"/>
</dbReference>
<dbReference type="PANTHER" id="PTHR32063">
    <property type="match status" value="1"/>
</dbReference>
<feature type="transmembrane region" description="Helical" evidence="8">
    <location>
        <begin position="878"/>
        <end position="898"/>
    </location>
</feature>
<dbReference type="Proteomes" id="UP001229486">
    <property type="component" value="Unassembled WGS sequence"/>
</dbReference>
<feature type="transmembrane region" description="Helical" evidence="8">
    <location>
        <begin position="431"/>
        <end position="451"/>
    </location>
</feature>
<keyword evidence="4" id="KW-0997">Cell inner membrane</keyword>
<dbReference type="FunFam" id="1.20.1640.10:FF:000001">
    <property type="entry name" value="Efflux pump membrane transporter"/>
    <property type="match status" value="1"/>
</dbReference>
<dbReference type="EMBL" id="JAURTK010000021">
    <property type="protein sequence ID" value="MDP9651456.1"/>
    <property type="molecule type" value="Genomic_DNA"/>
</dbReference>
<dbReference type="Gene3D" id="3.30.70.1440">
    <property type="entry name" value="Multidrug efflux transporter AcrB pore domain"/>
    <property type="match status" value="1"/>
</dbReference>
<evidence type="ECO:0000256" key="2">
    <source>
        <dbReference type="ARBA" id="ARBA00022448"/>
    </source>
</evidence>
<dbReference type="SUPFAM" id="SSF82866">
    <property type="entry name" value="Multidrug efflux transporter AcrB transmembrane domain"/>
    <property type="match status" value="2"/>
</dbReference>
<keyword evidence="6 8" id="KW-1133">Transmembrane helix</keyword>
<dbReference type="Gene3D" id="3.30.70.1320">
    <property type="entry name" value="Multidrug efflux transporter AcrB pore domain like"/>
    <property type="match status" value="1"/>
</dbReference>
<dbReference type="GO" id="GO:0005886">
    <property type="term" value="C:plasma membrane"/>
    <property type="evidence" value="ECO:0007669"/>
    <property type="project" value="UniProtKB-SubCell"/>
</dbReference>
<dbReference type="SUPFAM" id="SSF82714">
    <property type="entry name" value="Multidrug efflux transporter AcrB TolC docking domain, DN and DC subdomains"/>
    <property type="match status" value="2"/>
</dbReference>
<accession>A0AB73IN63</accession>
<keyword evidence="5 8" id="KW-0812">Transmembrane</keyword>
<feature type="transmembrane region" description="Helical" evidence="8">
    <location>
        <begin position="904"/>
        <end position="929"/>
    </location>
</feature>
<feature type="transmembrane region" description="Helical" evidence="8">
    <location>
        <begin position="334"/>
        <end position="353"/>
    </location>
</feature>
<reference evidence="9" key="1">
    <citation type="submission" date="2023-07" db="EMBL/GenBank/DDBJ databases">
        <title>Sorghum-associated microbial communities from plants grown in Nebraska, USA.</title>
        <authorList>
            <person name="Schachtman D."/>
        </authorList>
    </citation>
    <scope>NUCLEOTIDE SEQUENCE</scope>
    <source>
        <strain evidence="9">DS1061</strain>
    </source>
</reference>
<gene>
    <name evidence="9" type="ORF">J2793_006931</name>
</gene>
<evidence type="ECO:0000256" key="6">
    <source>
        <dbReference type="ARBA" id="ARBA00022989"/>
    </source>
</evidence>
<dbReference type="InterPro" id="IPR001036">
    <property type="entry name" value="Acrflvin-R"/>
</dbReference>
<dbReference type="Gene3D" id="3.30.70.1430">
    <property type="entry name" value="Multidrug efflux transporter AcrB pore domain"/>
    <property type="match status" value="2"/>
</dbReference>
<evidence type="ECO:0000313" key="9">
    <source>
        <dbReference type="EMBL" id="MDP9651456.1"/>
    </source>
</evidence>
<evidence type="ECO:0000313" key="10">
    <source>
        <dbReference type="Proteomes" id="UP001229486"/>
    </source>
</evidence>
<feature type="transmembrane region" description="Helical" evidence="8">
    <location>
        <begin position="387"/>
        <end position="410"/>
    </location>
</feature>
<dbReference type="AlphaFoldDB" id="A0AB73IN63"/>
<feature type="transmembrane region" description="Helical" evidence="8">
    <location>
        <begin position="954"/>
        <end position="976"/>
    </location>
</feature>
<feature type="transmembrane region" description="Helical" evidence="8">
    <location>
        <begin position="12"/>
        <end position="32"/>
    </location>
</feature>
<evidence type="ECO:0000256" key="8">
    <source>
        <dbReference type="SAM" id="Phobius"/>
    </source>
</evidence>
<feature type="transmembrane region" description="Helical" evidence="8">
    <location>
        <begin position="853"/>
        <end position="871"/>
    </location>
</feature>
<dbReference type="InterPro" id="IPR027463">
    <property type="entry name" value="AcrB_DN_DC_subdom"/>
</dbReference>